<feature type="signal peptide" evidence="1">
    <location>
        <begin position="1"/>
        <end position="18"/>
    </location>
</feature>
<gene>
    <name evidence="2" type="ORF">DILT_LOCUS15326</name>
</gene>
<evidence type="ECO:0000313" key="2">
    <source>
        <dbReference type="EMBL" id="VDN29219.1"/>
    </source>
</evidence>
<protein>
    <submittedName>
        <fullName evidence="2">Uncharacterized protein</fullName>
    </submittedName>
</protein>
<dbReference type="AlphaFoldDB" id="A0A3P7QFK0"/>
<dbReference type="OrthoDB" id="6283552at2759"/>
<reference evidence="2 3" key="1">
    <citation type="submission" date="2018-11" db="EMBL/GenBank/DDBJ databases">
        <authorList>
            <consortium name="Pathogen Informatics"/>
        </authorList>
    </citation>
    <scope>NUCLEOTIDE SEQUENCE [LARGE SCALE GENOMIC DNA]</scope>
</reference>
<dbReference type="EMBL" id="UYRU01078496">
    <property type="protein sequence ID" value="VDN29219.1"/>
    <property type="molecule type" value="Genomic_DNA"/>
</dbReference>
<evidence type="ECO:0000256" key="1">
    <source>
        <dbReference type="SAM" id="SignalP"/>
    </source>
</evidence>
<organism evidence="2 3">
    <name type="scientific">Dibothriocephalus latus</name>
    <name type="common">Fish tapeworm</name>
    <name type="synonym">Diphyllobothrium latum</name>
    <dbReference type="NCBI Taxonomy" id="60516"/>
    <lineage>
        <taxon>Eukaryota</taxon>
        <taxon>Metazoa</taxon>
        <taxon>Spiralia</taxon>
        <taxon>Lophotrochozoa</taxon>
        <taxon>Platyhelminthes</taxon>
        <taxon>Cestoda</taxon>
        <taxon>Eucestoda</taxon>
        <taxon>Diphyllobothriidea</taxon>
        <taxon>Diphyllobothriidae</taxon>
        <taxon>Dibothriocephalus</taxon>
    </lineage>
</organism>
<accession>A0A3P7QFK0</accession>
<keyword evidence="3" id="KW-1185">Reference proteome</keyword>
<dbReference type="Proteomes" id="UP000281553">
    <property type="component" value="Unassembled WGS sequence"/>
</dbReference>
<proteinExistence type="predicted"/>
<keyword evidence="1" id="KW-0732">Signal</keyword>
<feature type="non-terminal residue" evidence="2">
    <location>
        <position position="71"/>
    </location>
</feature>
<evidence type="ECO:0000313" key="3">
    <source>
        <dbReference type="Proteomes" id="UP000281553"/>
    </source>
</evidence>
<sequence>MQVILIVLELSLFQPPLSDSLVDWIIHSAKMRRRFNKSAAAVRARMAQKCKDERRFGRVLPPGCLNQPSAV</sequence>
<name>A0A3P7QFK0_DIBLA</name>
<feature type="chain" id="PRO_5018137681" evidence="1">
    <location>
        <begin position="19"/>
        <end position="71"/>
    </location>
</feature>